<keyword evidence="1" id="KW-0479">Metal-binding</keyword>
<dbReference type="InterPro" id="IPR029052">
    <property type="entry name" value="Metallo-depent_PP-like"/>
</dbReference>
<dbReference type="Pfam" id="PF00149">
    <property type="entry name" value="Metallophos"/>
    <property type="match status" value="1"/>
</dbReference>
<accession>A0ABX1R1M9</accession>
<keyword evidence="7" id="KW-1185">Reference proteome</keyword>
<dbReference type="PANTHER" id="PTHR42988">
    <property type="entry name" value="PHOSPHOHYDROLASE"/>
    <property type="match status" value="1"/>
</dbReference>
<name>A0ABX1R1M9_9ALTE</name>
<dbReference type="Proteomes" id="UP000709336">
    <property type="component" value="Unassembled WGS sequence"/>
</dbReference>
<dbReference type="PANTHER" id="PTHR42988:SF2">
    <property type="entry name" value="CYCLIC NUCLEOTIDE PHOSPHODIESTERASE CBUA0032-RELATED"/>
    <property type="match status" value="1"/>
</dbReference>
<comment type="caution">
    <text evidence="6">The sequence shown here is derived from an EMBL/GenBank/DDBJ whole genome shotgun (WGS) entry which is preliminary data.</text>
</comment>
<keyword evidence="2" id="KW-0378">Hydrolase</keyword>
<evidence type="ECO:0000256" key="2">
    <source>
        <dbReference type="ARBA" id="ARBA00022801"/>
    </source>
</evidence>
<organism evidence="6 7">
    <name type="scientific">Alteromonas ponticola</name>
    <dbReference type="NCBI Taxonomy" id="2720613"/>
    <lineage>
        <taxon>Bacteria</taxon>
        <taxon>Pseudomonadati</taxon>
        <taxon>Pseudomonadota</taxon>
        <taxon>Gammaproteobacteria</taxon>
        <taxon>Alteromonadales</taxon>
        <taxon>Alteromonadaceae</taxon>
        <taxon>Alteromonas/Salinimonas group</taxon>
        <taxon>Alteromonas</taxon>
    </lineage>
</organism>
<evidence type="ECO:0000313" key="7">
    <source>
        <dbReference type="Proteomes" id="UP000709336"/>
    </source>
</evidence>
<dbReference type="InterPro" id="IPR004843">
    <property type="entry name" value="Calcineurin-like_PHP"/>
</dbReference>
<dbReference type="InterPro" id="IPR050884">
    <property type="entry name" value="CNP_phosphodiesterase-III"/>
</dbReference>
<keyword evidence="3" id="KW-0408">Iron</keyword>
<gene>
    <name evidence="6" type="ORF">HCJ96_10065</name>
</gene>
<dbReference type="RefSeq" id="WP_169210923.1">
    <property type="nucleotide sequence ID" value="NZ_JAATNW010000005.1"/>
</dbReference>
<dbReference type="SUPFAM" id="SSF56300">
    <property type="entry name" value="Metallo-dependent phosphatases"/>
    <property type="match status" value="1"/>
</dbReference>
<protein>
    <submittedName>
        <fullName evidence="6">3',5'-cyclic-nucleotide phosphodiesterase</fullName>
    </submittedName>
</protein>
<dbReference type="Gene3D" id="3.60.21.10">
    <property type="match status" value="1"/>
</dbReference>
<evidence type="ECO:0000256" key="1">
    <source>
        <dbReference type="ARBA" id="ARBA00022723"/>
    </source>
</evidence>
<evidence type="ECO:0000256" key="4">
    <source>
        <dbReference type="ARBA" id="ARBA00025742"/>
    </source>
</evidence>
<proteinExistence type="inferred from homology"/>
<sequence>MRLIQLSDCHLFSDIHRTGYASVNPYSSLSKLLSLTASLQPDVVLVTGDISGDDTEISYQHFRTLTQDALKDIPLLVLAGNHDCNPYFDSMLSEYSLNEGCMLPGGQWVLHGLDTRHEGTLGMVKVDQLKLLSASIASKPETNHIVALHHHPLAANSWMDKHALLNAERLISFIKTTANVKLVLHGHLHFPLHRDINGTPVLGVPSTCWQWQMTDEFAFSTEQPGLRIVDLHDDGSWTTQIRRV</sequence>
<feature type="domain" description="Calcineurin-like phosphoesterase" evidence="5">
    <location>
        <begin position="1"/>
        <end position="190"/>
    </location>
</feature>
<dbReference type="EMBL" id="JAATNW010000005">
    <property type="protein sequence ID" value="NMH60364.1"/>
    <property type="molecule type" value="Genomic_DNA"/>
</dbReference>
<evidence type="ECO:0000313" key="6">
    <source>
        <dbReference type="EMBL" id="NMH60364.1"/>
    </source>
</evidence>
<evidence type="ECO:0000259" key="5">
    <source>
        <dbReference type="Pfam" id="PF00149"/>
    </source>
</evidence>
<comment type="similarity">
    <text evidence="4">Belongs to the cyclic nucleotide phosphodiesterase class-III family.</text>
</comment>
<evidence type="ECO:0000256" key="3">
    <source>
        <dbReference type="ARBA" id="ARBA00023004"/>
    </source>
</evidence>
<reference evidence="6 7" key="1">
    <citation type="submission" date="2020-03" db="EMBL/GenBank/DDBJ databases">
        <title>Alteromonas ponticola sp. nov., isolated from seawater.</title>
        <authorList>
            <person name="Yoon J.-H."/>
            <person name="Kim Y.-O."/>
        </authorList>
    </citation>
    <scope>NUCLEOTIDE SEQUENCE [LARGE SCALE GENOMIC DNA]</scope>
    <source>
        <strain evidence="6 7">MYP5</strain>
    </source>
</reference>